<feature type="coiled-coil region" evidence="1">
    <location>
        <begin position="45"/>
        <end position="79"/>
    </location>
</feature>
<organism evidence="2 3">
    <name type="scientific">Maribacter vaceletii</name>
    <dbReference type="NCBI Taxonomy" id="1206816"/>
    <lineage>
        <taxon>Bacteria</taxon>
        <taxon>Pseudomonadati</taxon>
        <taxon>Bacteroidota</taxon>
        <taxon>Flavobacteriia</taxon>
        <taxon>Flavobacteriales</taxon>
        <taxon>Flavobacteriaceae</taxon>
        <taxon>Maribacter</taxon>
    </lineage>
</organism>
<gene>
    <name evidence="2" type="ORF">CLV91_2983</name>
</gene>
<keyword evidence="1" id="KW-0175">Coiled coil</keyword>
<sequence length="111" mass="12573">MKVKKGILDILKGKFLVSGDAPKNWLFIIFASFLATIMIGSSHSADTKVHKIAALNEQVRELRSEFVDVRSDVQRLKLESKITEILAEEDLYPSETPPKKIMVKSLNKEMQ</sequence>
<dbReference type="InterPro" id="IPR045755">
    <property type="entry name" value="FtsL-like"/>
</dbReference>
<evidence type="ECO:0000313" key="2">
    <source>
        <dbReference type="EMBL" id="RKR07800.1"/>
    </source>
</evidence>
<proteinExistence type="predicted"/>
<keyword evidence="3" id="KW-1185">Reference proteome</keyword>
<comment type="caution">
    <text evidence="2">The sequence shown here is derived from an EMBL/GenBank/DDBJ whole genome shotgun (WGS) entry which is preliminary data.</text>
</comment>
<dbReference type="OrthoDB" id="1132266at2"/>
<name>A0A495DTA6_9FLAO</name>
<evidence type="ECO:0008006" key="4">
    <source>
        <dbReference type="Google" id="ProtNLM"/>
    </source>
</evidence>
<dbReference type="AlphaFoldDB" id="A0A495DTA6"/>
<dbReference type="Proteomes" id="UP000269412">
    <property type="component" value="Unassembled WGS sequence"/>
</dbReference>
<protein>
    <recommendedName>
        <fullName evidence="4">S-adenosyl-methyltransferase</fullName>
    </recommendedName>
</protein>
<evidence type="ECO:0000256" key="1">
    <source>
        <dbReference type="SAM" id="Coils"/>
    </source>
</evidence>
<dbReference type="EMBL" id="RBIQ01000011">
    <property type="protein sequence ID" value="RKR07800.1"/>
    <property type="molecule type" value="Genomic_DNA"/>
</dbReference>
<reference evidence="2 3" key="1">
    <citation type="submission" date="2018-10" db="EMBL/GenBank/DDBJ databases">
        <title>Genomic Encyclopedia of Archaeal and Bacterial Type Strains, Phase II (KMG-II): from individual species to whole genera.</title>
        <authorList>
            <person name="Goeker M."/>
        </authorList>
    </citation>
    <scope>NUCLEOTIDE SEQUENCE [LARGE SCALE GENOMIC DNA]</scope>
    <source>
        <strain evidence="2 3">DSM 25230</strain>
    </source>
</reference>
<evidence type="ECO:0000313" key="3">
    <source>
        <dbReference type="Proteomes" id="UP000269412"/>
    </source>
</evidence>
<accession>A0A495DTA6</accession>
<dbReference type="Pfam" id="PF19579">
    <property type="entry name" value="FtsL_2"/>
    <property type="match status" value="1"/>
</dbReference>
<dbReference type="RefSeq" id="WP_121068983.1">
    <property type="nucleotide sequence ID" value="NZ_RBIQ01000011.1"/>
</dbReference>